<accession>A0A1R3HJ56</accession>
<dbReference type="EMBL" id="AWWV01011818">
    <property type="protein sequence ID" value="OMO70333.1"/>
    <property type="molecule type" value="Genomic_DNA"/>
</dbReference>
<comment type="caution">
    <text evidence="2">The sequence shown here is derived from an EMBL/GenBank/DDBJ whole genome shotgun (WGS) entry which is preliminary data.</text>
</comment>
<gene>
    <name evidence="2" type="ORF">CCACVL1_18993</name>
</gene>
<evidence type="ECO:0000313" key="3">
    <source>
        <dbReference type="Proteomes" id="UP000188268"/>
    </source>
</evidence>
<reference evidence="2 3" key="1">
    <citation type="submission" date="2013-09" db="EMBL/GenBank/DDBJ databases">
        <title>Corchorus capsularis genome sequencing.</title>
        <authorList>
            <person name="Alam M."/>
            <person name="Haque M.S."/>
            <person name="Islam M.S."/>
            <person name="Emdad E.M."/>
            <person name="Islam M.M."/>
            <person name="Ahmed B."/>
            <person name="Halim A."/>
            <person name="Hossen Q.M.M."/>
            <person name="Hossain M.Z."/>
            <person name="Ahmed R."/>
            <person name="Khan M.M."/>
            <person name="Islam R."/>
            <person name="Rashid M.M."/>
            <person name="Khan S.A."/>
            <person name="Rahman M.S."/>
            <person name="Alam M."/>
        </authorList>
    </citation>
    <scope>NUCLEOTIDE SEQUENCE [LARGE SCALE GENOMIC DNA]</scope>
    <source>
        <strain evidence="3">cv. CVL-1</strain>
        <tissue evidence="2">Whole seedling</tissue>
    </source>
</reference>
<dbReference type="AlphaFoldDB" id="A0A1R3HJ56"/>
<protein>
    <submittedName>
        <fullName evidence="2">Uncharacterized protein</fullName>
    </submittedName>
</protein>
<dbReference type="Proteomes" id="UP000188268">
    <property type="component" value="Unassembled WGS sequence"/>
</dbReference>
<evidence type="ECO:0000313" key="2">
    <source>
        <dbReference type="EMBL" id="OMO70333.1"/>
    </source>
</evidence>
<proteinExistence type="predicted"/>
<feature type="region of interest" description="Disordered" evidence="1">
    <location>
        <begin position="1"/>
        <end position="25"/>
    </location>
</feature>
<keyword evidence="3" id="KW-1185">Reference proteome</keyword>
<sequence>MPGAKGYRVQPSRFQSEAAIPHPFL</sequence>
<evidence type="ECO:0000256" key="1">
    <source>
        <dbReference type="SAM" id="MobiDB-lite"/>
    </source>
</evidence>
<organism evidence="2 3">
    <name type="scientific">Corchorus capsularis</name>
    <name type="common">Jute</name>
    <dbReference type="NCBI Taxonomy" id="210143"/>
    <lineage>
        <taxon>Eukaryota</taxon>
        <taxon>Viridiplantae</taxon>
        <taxon>Streptophyta</taxon>
        <taxon>Embryophyta</taxon>
        <taxon>Tracheophyta</taxon>
        <taxon>Spermatophyta</taxon>
        <taxon>Magnoliopsida</taxon>
        <taxon>eudicotyledons</taxon>
        <taxon>Gunneridae</taxon>
        <taxon>Pentapetalae</taxon>
        <taxon>rosids</taxon>
        <taxon>malvids</taxon>
        <taxon>Malvales</taxon>
        <taxon>Malvaceae</taxon>
        <taxon>Grewioideae</taxon>
        <taxon>Apeibeae</taxon>
        <taxon>Corchorus</taxon>
    </lineage>
</organism>
<name>A0A1R3HJ56_COCAP</name>
<dbReference type="Gramene" id="OMO70333">
    <property type="protein sequence ID" value="OMO70333"/>
    <property type="gene ID" value="CCACVL1_18993"/>
</dbReference>